<dbReference type="EMBL" id="JBANDC010000012">
    <property type="protein sequence ID" value="MEM4989131.1"/>
    <property type="molecule type" value="Genomic_DNA"/>
</dbReference>
<dbReference type="Gene3D" id="3.40.50.720">
    <property type="entry name" value="NAD(P)-binding Rossmann-like Domain"/>
    <property type="match status" value="1"/>
</dbReference>
<dbReference type="PANTHER" id="PTHR43115:SF4">
    <property type="entry name" value="DEHYDROGENASE_REDUCTASE SDR FAMILY MEMBER 11"/>
    <property type="match status" value="1"/>
</dbReference>
<evidence type="ECO:0000256" key="1">
    <source>
        <dbReference type="ARBA" id="ARBA00006484"/>
    </source>
</evidence>
<proteinExistence type="inferred from homology"/>
<comment type="caution">
    <text evidence="5">The sequence shown here is derived from an EMBL/GenBank/DDBJ whole genome shotgun (WGS) entry which is preliminary data.</text>
</comment>
<dbReference type="PROSITE" id="PS00061">
    <property type="entry name" value="ADH_SHORT"/>
    <property type="match status" value="1"/>
</dbReference>
<dbReference type="InterPro" id="IPR036291">
    <property type="entry name" value="NAD(P)-bd_dom_sf"/>
</dbReference>
<keyword evidence="2 5" id="KW-0560">Oxidoreductase</keyword>
<dbReference type="Proteomes" id="UP001495910">
    <property type="component" value="Unassembled WGS sequence"/>
</dbReference>
<evidence type="ECO:0000259" key="4">
    <source>
        <dbReference type="SMART" id="SM00822"/>
    </source>
</evidence>
<keyword evidence="6" id="KW-1185">Reference proteome</keyword>
<reference evidence="5 6" key="1">
    <citation type="submission" date="2024-02" db="EMBL/GenBank/DDBJ databases">
        <title>Draft genome sequence of Collimonas sp. strain H4R21, an effective mineral-weathering bacterial strain isolated from the beech rhizosphere.</title>
        <authorList>
            <person name="Morin E."/>
            <person name="Uroz S."/>
            <person name="Leveau J.H.J."/>
            <person name="Kumar R."/>
            <person name="Rey M.W."/>
            <person name="Pham J."/>
        </authorList>
    </citation>
    <scope>NUCLEOTIDE SEQUENCE [LARGE SCALE GENOMIC DNA]</scope>
    <source>
        <strain evidence="5 6">H4R21</strain>
    </source>
</reference>
<dbReference type="InterPro" id="IPR020904">
    <property type="entry name" value="Sc_DH/Rdtase_CS"/>
</dbReference>
<name>A0ABU9PYR0_9BURK</name>
<dbReference type="Pfam" id="PF00106">
    <property type="entry name" value="adh_short"/>
    <property type="match status" value="1"/>
</dbReference>
<evidence type="ECO:0000256" key="3">
    <source>
        <dbReference type="RuleBase" id="RU000363"/>
    </source>
</evidence>
<dbReference type="RefSeq" id="WP_342830410.1">
    <property type="nucleotide sequence ID" value="NZ_JBANDC010000012.1"/>
</dbReference>
<dbReference type="PRINTS" id="PR00080">
    <property type="entry name" value="SDRFAMILY"/>
</dbReference>
<comment type="similarity">
    <text evidence="1 3">Belongs to the short-chain dehydrogenases/reductases (SDR) family.</text>
</comment>
<sequence length="246" mass="26418">MTQGIDNKVVVITGGSSGLGAETARHLTRAGAKVVLGARRLDRLHALAEELGLGAESVVQTDVTDHAQVQVLVNRAVDLHGRIDVMLNNAGVMPLSPLEMQRIEEWNQTIDVNIKGVLYGIAAALPHMQTQKSGQIINVSSVAGHVVSVGGVVYSASKFAVRAIAEGLRKEVKPYNIRSTILSPGAVDTELPSSTKAEGMAQVMQAFYERNAIPASSFARCVLFAISQPEEVDINEILFRPTHQEF</sequence>
<dbReference type="GO" id="GO:0016491">
    <property type="term" value="F:oxidoreductase activity"/>
    <property type="evidence" value="ECO:0007669"/>
    <property type="project" value="UniProtKB-KW"/>
</dbReference>
<dbReference type="PRINTS" id="PR00081">
    <property type="entry name" value="GDHRDH"/>
</dbReference>
<evidence type="ECO:0000313" key="6">
    <source>
        <dbReference type="Proteomes" id="UP001495910"/>
    </source>
</evidence>
<dbReference type="InterPro" id="IPR057326">
    <property type="entry name" value="KR_dom"/>
</dbReference>
<evidence type="ECO:0000313" key="5">
    <source>
        <dbReference type="EMBL" id="MEM4989131.1"/>
    </source>
</evidence>
<dbReference type="SUPFAM" id="SSF51735">
    <property type="entry name" value="NAD(P)-binding Rossmann-fold domains"/>
    <property type="match status" value="1"/>
</dbReference>
<dbReference type="EC" id="1.-.-.-" evidence="5"/>
<gene>
    <name evidence="5" type="ORF">V8G57_17210</name>
</gene>
<accession>A0ABU9PYR0</accession>
<evidence type="ECO:0000256" key="2">
    <source>
        <dbReference type="ARBA" id="ARBA00023002"/>
    </source>
</evidence>
<dbReference type="PANTHER" id="PTHR43115">
    <property type="entry name" value="DEHYDROGENASE/REDUCTASE SDR FAMILY MEMBER 11"/>
    <property type="match status" value="1"/>
</dbReference>
<protein>
    <submittedName>
        <fullName evidence="5">SDR family oxidoreductase</fullName>
        <ecNumber evidence="5">1.-.-.-</ecNumber>
    </submittedName>
</protein>
<dbReference type="SMART" id="SM00822">
    <property type="entry name" value="PKS_KR"/>
    <property type="match status" value="1"/>
</dbReference>
<feature type="domain" description="Ketoreductase" evidence="4">
    <location>
        <begin position="8"/>
        <end position="190"/>
    </location>
</feature>
<dbReference type="InterPro" id="IPR002347">
    <property type="entry name" value="SDR_fam"/>
</dbReference>
<organism evidence="5 6">
    <name type="scientific">Collimonas rhizosphaerae</name>
    <dbReference type="NCBI Taxonomy" id="3126357"/>
    <lineage>
        <taxon>Bacteria</taxon>
        <taxon>Pseudomonadati</taxon>
        <taxon>Pseudomonadota</taxon>
        <taxon>Betaproteobacteria</taxon>
        <taxon>Burkholderiales</taxon>
        <taxon>Oxalobacteraceae</taxon>
        <taxon>Collimonas</taxon>
    </lineage>
</organism>